<evidence type="ECO:0000256" key="1">
    <source>
        <dbReference type="SAM" id="MobiDB-lite"/>
    </source>
</evidence>
<evidence type="ECO:0000313" key="3">
    <source>
        <dbReference type="Proteomes" id="UP000471120"/>
    </source>
</evidence>
<evidence type="ECO:0000313" key="2">
    <source>
        <dbReference type="EMBL" id="TXG92580.1"/>
    </source>
</evidence>
<organism evidence="2 3">
    <name type="scientific">Rhodococcus rhodnii</name>
    <dbReference type="NCBI Taxonomy" id="38312"/>
    <lineage>
        <taxon>Bacteria</taxon>
        <taxon>Bacillati</taxon>
        <taxon>Actinomycetota</taxon>
        <taxon>Actinomycetes</taxon>
        <taxon>Mycobacteriales</taxon>
        <taxon>Nocardiaceae</taxon>
        <taxon>Rhodococcus</taxon>
    </lineage>
</organism>
<evidence type="ECO:0008006" key="4">
    <source>
        <dbReference type="Google" id="ProtNLM"/>
    </source>
</evidence>
<proteinExistence type="predicted"/>
<feature type="region of interest" description="Disordered" evidence="1">
    <location>
        <begin position="1"/>
        <end position="23"/>
    </location>
</feature>
<gene>
    <name evidence="2" type="ORF">DW322_10235</name>
</gene>
<dbReference type="EMBL" id="QRCM01000001">
    <property type="protein sequence ID" value="TXG92580.1"/>
    <property type="molecule type" value="Genomic_DNA"/>
</dbReference>
<dbReference type="AlphaFoldDB" id="A0A6P2CL55"/>
<sequence>MFPTPPPAPPATAAVSNRARTVTVRTTEQGLPLAIRIDPRELRYGGTRLADEILELCRRSALEAGARRRDDLARAGVPGDILDRLGLPTRAQVAETQRSQDEAESAPTSWMRPV</sequence>
<feature type="region of interest" description="Disordered" evidence="1">
    <location>
        <begin position="91"/>
        <end position="114"/>
    </location>
</feature>
<protein>
    <recommendedName>
        <fullName evidence="4">YbaB/EbfC family DNA-binding protein</fullName>
    </recommendedName>
</protein>
<accession>A0A6P2CL55</accession>
<feature type="compositionally biased region" description="Pro residues" evidence="1">
    <location>
        <begin position="1"/>
        <end position="10"/>
    </location>
</feature>
<name>A0A6P2CL55_9NOCA</name>
<dbReference type="Proteomes" id="UP000471120">
    <property type="component" value="Unassembled WGS sequence"/>
</dbReference>
<reference evidence="2 3" key="1">
    <citation type="submission" date="2018-07" db="EMBL/GenBank/DDBJ databases">
        <title>Genome sequence of Rhodococcus rhodnii ATCC 35071 from Rhodnius prolixus.</title>
        <authorList>
            <person name="Patel V."/>
            <person name="Vogel K.J."/>
        </authorList>
    </citation>
    <scope>NUCLEOTIDE SEQUENCE [LARGE SCALE GENOMIC DNA]</scope>
    <source>
        <strain evidence="2 3">ATCC 35071</strain>
    </source>
</reference>
<dbReference type="RefSeq" id="WP_010839272.1">
    <property type="nucleotide sequence ID" value="NZ_QRCM01000001.1"/>
</dbReference>
<comment type="caution">
    <text evidence="2">The sequence shown here is derived from an EMBL/GenBank/DDBJ whole genome shotgun (WGS) entry which is preliminary data.</text>
</comment>